<organism evidence="1 3">
    <name type="scientific">Caerostris darwini</name>
    <dbReference type="NCBI Taxonomy" id="1538125"/>
    <lineage>
        <taxon>Eukaryota</taxon>
        <taxon>Metazoa</taxon>
        <taxon>Ecdysozoa</taxon>
        <taxon>Arthropoda</taxon>
        <taxon>Chelicerata</taxon>
        <taxon>Arachnida</taxon>
        <taxon>Araneae</taxon>
        <taxon>Araneomorphae</taxon>
        <taxon>Entelegynae</taxon>
        <taxon>Araneoidea</taxon>
        <taxon>Araneidae</taxon>
        <taxon>Caerostris</taxon>
    </lineage>
</organism>
<dbReference type="EMBL" id="BPLQ01002161">
    <property type="protein sequence ID" value="GIX89305.1"/>
    <property type="molecule type" value="Genomic_DNA"/>
</dbReference>
<comment type="caution">
    <text evidence="1">The sequence shown here is derived from an EMBL/GenBank/DDBJ whole genome shotgun (WGS) entry which is preliminary data.</text>
</comment>
<sequence>MLLVRNRVKFSAKLSKQFHIITLFTHLCYCFHTPFGAQTICSNSIRRMLPSLNYLCPQSPEAVPRKRRYNLKCGEVSGEMEQSRLVSSLLFSRKTRFSGSVS</sequence>
<gene>
    <name evidence="1" type="ORF">CDAR_503341</name>
    <name evidence="2" type="ORF">CDAR_503411</name>
</gene>
<evidence type="ECO:0008006" key="4">
    <source>
        <dbReference type="Google" id="ProtNLM"/>
    </source>
</evidence>
<evidence type="ECO:0000313" key="1">
    <source>
        <dbReference type="EMBL" id="GIX89293.1"/>
    </source>
</evidence>
<dbReference type="Proteomes" id="UP001054837">
    <property type="component" value="Unassembled WGS sequence"/>
</dbReference>
<protein>
    <recommendedName>
        <fullName evidence="4">Secreted protein</fullName>
    </recommendedName>
</protein>
<evidence type="ECO:0000313" key="3">
    <source>
        <dbReference type="Proteomes" id="UP001054837"/>
    </source>
</evidence>
<proteinExistence type="predicted"/>
<dbReference type="EMBL" id="BPLQ01002161">
    <property type="protein sequence ID" value="GIX89293.1"/>
    <property type="molecule type" value="Genomic_DNA"/>
</dbReference>
<evidence type="ECO:0000313" key="2">
    <source>
        <dbReference type="EMBL" id="GIX89305.1"/>
    </source>
</evidence>
<keyword evidence="3" id="KW-1185">Reference proteome</keyword>
<accession>A0AAV4NX28</accession>
<dbReference type="AlphaFoldDB" id="A0AAV4NX28"/>
<reference evidence="1 3" key="1">
    <citation type="submission" date="2021-06" db="EMBL/GenBank/DDBJ databases">
        <title>Caerostris darwini draft genome.</title>
        <authorList>
            <person name="Kono N."/>
            <person name="Arakawa K."/>
        </authorList>
    </citation>
    <scope>NUCLEOTIDE SEQUENCE [LARGE SCALE GENOMIC DNA]</scope>
</reference>
<name>A0AAV4NX28_9ARAC</name>